<keyword evidence="12" id="KW-1185">Reference proteome</keyword>
<feature type="transmembrane region" description="Helical" evidence="9">
    <location>
        <begin position="82"/>
        <end position="104"/>
    </location>
</feature>
<keyword evidence="3 9" id="KW-1133">Transmembrane helix</keyword>
<dbReference type="SUPFAM" id="SSF81321">
    <property type="entry name" value="Family A G protein-coupled receptor-like"/>
    <property type="match status" value="1"/>
</dbReference>
<dbReference type="GO" id="GO:0005886">
    <property type="term" value="C:plasma membrane"/>
    <property type="evidence" value="ECO:0007669"/>
    <property type="project" value="TreeGrafter"/>
</dbReference>
<dbReference type="Proteomes" id="UP001163046">
    <property type="component" value="Unassembled WGS sequence"/>
</dbReference>
<dbReference type="EMBL" id="MU826872">
    <property type="protein sequence ID" value="KAJ7370128.1"/>
    <property type="molecule type" value="Genomic_DNA"/>
</dbReference>
<dbReference type="GO" id="GO:0004930">
    <property type="term" value="F:G protein-coupled receptor activity"/>
    <property type="evidence" value="ECO:0007669"/>
    <property type="project" value="UniProtKB-KW"/>
</dbReference>
<evidence type="ECO:0000256" key="6">
    <source>
        <dbReference type="ARBA" id="ARBA00023170"/>
    </source>
</evidence>
<evidence type="ECO:0000256" key="2">
    <source>
        <dbReference type="ARBA" id="ARBA00022692"/>
    </source>
</evidence>
<evidence type="ECO:0000256" key="4">
    <source>
        <dbReference type="ARBA" id="ARBA00023040"/>
    </source>
</evidence>
<comment type="caution">
    <text evidence="11">The sequence shown here is derived from an EMBL/GenBank/DDBJ whole genome shotgun (WGS) entry which is preliminary data.</text>
</comment>
<feature type="transmembrane region" description="Helical" evidence="9">
    <location>
        <begin position="257"/>
        <end position="276"/>
    </location>
</feature>
<dbReference type="PROSITE" id="PS00237">
    <property type="entry name" value="G_PROTEIN_RECEP_F1_1"/>
    <property type="match status" value="1"/>
</dbReference>
<dbReference type="PANTHER" id="PTHR45695">
    <property type="entry name" value="LEUCOKININ RECEPTOR-RELATED"/>
    <property type="match status" value="1"/>
</dbReference>
<dbReference type="PANTHER" id="PTHR45695:SF9">
    <property type="entry name" value="LEUCOKININ RECEPTOR"/>
    <property type="match status" value="1"/>
</dbReference>
<keyword evidence="2 8" id="KW-0812">Transmembrane</keyword>
<accession>A0A9W9YVD5</accession>
<feature type="transmembrane region" description="Helical" evidence="9">
    <location>
        <begin position="157"/>
        <end position="179"/>
    </location>
</feature>
<feature type="transmembrane region" description="Helical" evidence="9">
    <location>
        <begin position="296"/>
        <end position="319"/>
    </location>
</feature>
<evidence type="ECO:0000256" key="1">
    <source>
        <dbReference type="ARBA" id="ARBA00004141"/>
    </source>
</evidence>
<evidence type="ECO:0000313" key="11">
    <source>
        <dbReference type="EMBL" id="KAJ7370128.1"/>
    </source>
</evidence>
<comment type="subcellular location">
    <subcellularLocation>
        <location evidence="1">Membrane</location>
        <topology evidence="1">Multi-pass membrane protein</topology>
    </subcellularLocation>
</comment>
<protein>
    <recommendedName>
        <fullName evidence="10">G-protein coupled receptors family 1 profile domain-containing protein</fullName>
    </recommendedName>
</protein>
<name>A0A9W9YVD5_9CNID</name>
<gene>
    <name evidence="11" type="ORF">OS493_034057</name>
</gene>
<comment type="similarity">
    <text evidence="8">Belongs to the G-protein coupled receptor 1 family.</text>
</comment>
<dbReference type="Gene3D" id="1.20.1070.10">
    <property type="entry name" value="Rhodopsin 7-helix transmembrane proteins"/>
    <property type="match status" value="1"/>
</dbReference>
<organism evidence="11 12">
    <name type="scientific">Desmophyllum pertusum</name>
    <dbReference type="NCBI Taxonomy" id="174260"/>
    <lineage>
        <taxon>Eukaryota</taxon>
        <taxon>Metazoa</taxon>
        <taxon>Cnidaria</taxon>
        <taxon>Anthozoa</taxon>
        <taxon>Hexacorallia</taxon>
        <taxon>Scleractinia</taxon>
        <taxon>Caryophylliina</taxon>
        <taxon>Caryophylliidae</taxon>
        <taxon>Desmophyllum</taxon>
    </lineage>
</organism>
<dbReference type="Pfam" id="PF00001">
    <property type="entry name" value="7tm_1"/>
    <property type="match status" value="1"/>
</dbReference>
<sequence>MFHLIKVLPSHTDPLFRMNSTNNTTAQSLYSFTAKIVLVSAYTIIFIIALFGNSIGLYVACAKANSRRITNLLIKNSAIADLIFTVTVMPYSVLFMFFEGNLWFGGTMGVIMCKVVFFAIPASIAASVTTMTVISLERFCAIFFPLNQALFLKNKTITTIIWLFSTISMTPYLFIYQVFKEGEQYLCYQEWPWSDNLQDTFFALRTFHVILFVLLYPLPLLIMTVVNCLVGHRLWLHKTPRSISSVNRTALEVSRRKVVKMLVVLVVVFALCWLPTHVNHYLIYFQPDVWHKMPIVVAHLMFLVSHANSAINPMLYIALNKNFRNAFLEAAGALVTSPVRAISACMTYIRREQPTPELYLANERRTRL</sequence>
<evidence type="ECO:0000256" key="7">
    <source>
        <dbReference type="ARBA" id="ARBA00023224"/>
    </source>
</evidence>
<dbReference type="OrthoDB" id="5975505at2759"/>
<reference evidence="11" key="1">
    <citation type="submission" date="2023-01" db="EMBL/GenBank/DDBJ databases">
        <title>Genome assembly of the deep-sea coral Lophelia pertusa.</title>
        <authorList>
            <person name="Herrera S."/>
            <person name="Cordes E."/>
        </authorList>
    </citation>
    <scope>NUCLEOTIDE SEQUENCE</scope>
    <source>
        <strain evidence="11">USNM1676648</strain>
        <tissue evidence="11">Polyp</tissue>
    </source>
</reference>
<dbReference type="PRINTS" id="PR00237">
    <property type="entry name" value="GPCRRHODOPSN"/>
</dbReference>
<keyword evidence="6 8" id="KW-0675">Receptor</keyword>
<evidence type="ECO:0000313" key="12">
    <source>
        <dbReference type="Proteomes" id="UP001163046"/>
    </source>
</evidence>
<evidence type="ECO:0000256" key="9">
    <source>
        <dbReference type="SAM" id="Phobius"/>
    </source>
</evidence>
<feature type="transmembrane region" description="Helical" evidence="9">
    <location>
        <begin position="116"/>
        <end position="136"/>
    </location>
</feature>
<feature type="domain" description="G-protein coupled receptors family 1 profile" evidence="10">
    <location>
        <begin position="52"/>
        <end position="316"/>
    </location>
</feature>
<dbReference type="FunFam" id="1.20.1070.10:FF:000291">
    <property type="entry name" value="Predicted protein"/>
    <property type="match status" value="1"/>
</dbReference>
<dbReference type="InterPro" id="IPR017452">
    <property type="entry name" value="GPCR_Rhodpsn_7TM"/>
</dbReference>
<evidence type="ECO:0000259" key="10">
    <source>
        <dbReference type="PROSITE" id="PS50262"/>
    </source>
</evidence>
<keyword evidence="7 8" id="KW-0807">Transducer</keyword>
<feature type="transmembrane region" description="Helical" evidence="9">
    <location>
        <begin position="36"/>
        <end position="61"/>
    </location>
</feature>
<evidence type="ECO:0000256" key="8">
    <source>
        <dbReference type="RuleBase" id="RU000688"/>
    </source>
</evidence>
<keyword evidence="4 8" id="KW-0297">G-protein coupled receptor</keyword>
<dbReference type="AlphaFoldDB" id="A0A9W9YVD5"/>
<dbReference type="InterPro" id="IPR000276">
    <property type="entry name" value="GPCR_Rhodpsn"/>
</dbReference>
<dbReference type="PROSITE" id="PS50262">
    <property type="entry name" value="G_PROTEIN_RECEP_F1_2"/>
    <property type="match status" value="1"/>
</dbReference>
<keyword evidence="5 9" id="KW-0472">Membrane</keyword>
<evidence type="ECO:0000256" key="5">
    <source>
        <dbReference type="ARBA" id="ARBA00023136"/>
    </source>
</evidence>
<feature type="transmembrane region" description="Helical" evidence="9">
    <location>
        <begin position="209"/>
        <end position="236"/>
    </location>
</feature>
<proteinExistence type="inferred from homology"/>
<evidence type="ECO:0000256" key="3">
    <source>
        <dbReference type="ARBA" id="ARBA00022989"/>
    </source>
</evidence>